<dbReference type="Pfam" id="PF02381">
    <property type="entry name" value="MraZ"/>
    <property type="match status" value="2"/>
</dbReference>
<comment type="similarity">
    <text evidence="7">Belongs to the MraZ family.</text>
</comment>
<dbReference type="CDD" id="cd16321">
    <property type="entry name" value="MraZ_C"/>
    <property type="match status" value="1"/>
</dbReference>
<accession>A0A8J7FP36</accession>
<evidence type="ECO:0000256" key="4">
    <source>
        <dbReference type="ARBA" id="ARBA00023015"/>
    </source>
</evidence>
<reference evidence="9" key="1">
    <citation type="submission" date="2020-10" db="EMBL/GenBank/DDBJ databases">
        <authorList>
            <person name="Lu T."/>
            <person name="Wang Q."/>
            <person name="Han X."/>
        </authorList>
    </citation>
    <scope>NUCLEOTIDE SEQUENCE</scope>
    <source>
        <strain evidence="9">WQ 117</strain>
    </source>
</reference>
<dbReference type="InterPro" id="IPR020603">
    <property type="entry name" value="MraZ_dom"/>
</dbReference>
<proteinExistence type="inferred from homology"/>
<name>A0A8J7FP36_9FLAO</name>
<dbReference type="EMBL" id="JADGIK010000002">
    <property type="protein sequence ID" value="MBF0596699.1"/>
    <property type="molecule type" value="Genomic_DNA"/>
</dbReference>
<organism evidence="9 10">
    <name type="scientific">Faecalibacter rhinopitheci</name>
    <dbReference type="NCBI Taxonomy" id="2779678"/>
    <lineage>
        <taxon>Bacteria</taxon>
        <taxon>Pseudomonadati</taxon>
        <taxon>Bacteroidota</taxon>
        <taxon>Flavobacteriia</taxon>
        <taxon>Flavobacteriales</taxon>
        <taxon>Weeksellaceae</taxon>
        <taxon>Faecalibacter</taxon>
    </lineage>
</organism>
<dbReference type="Gene3D" id="3.40.1550.20">
    <property type="entry name" value="Transcriptional regulator MraZ domain"/>
    <property type="match status" value="1"/>
</dbReference>
<keyword evidence="2 7" id="KW-0963">Cytoplasm</keyword>
<comment type="subunit">
    <text evidence="7">Forms oligomers.</text>
</comment>
<dbReference type="NCBIfam" id="TIGR00242">
    <property type="entry name" value="division/cell wall cluster transcriptional repressor MraZ"/>
    <property type="match status" value="1"/>
</dbReference>
<dbReference type="CDD" id="cd16320">
    <property type="entry name" value="MraZ_N"/>
    <property type="match status" value="1"/>
</dbReference>
<evidence type="ECO:0000259" key="8">
    <source>
        <dbReference type="PROSITE" id="PS51740"/>
    </source>
</evidence>
<dbReference type="AlphaFoldDB" id="A0A8J7FP36"/>
<dbReference type="GO" id="GO:0005737">
    <property type="term" value="C:cytoplasm"/>
    <property type="evidence" value="ECO:0007669"/>
    <property type="project" value="UniProtKB-UniRule"/>
</dbReference>
<dbReference type="PROSITE" id="PS51740">
    <property type="entry name" value="SPOVT_ABRB"/>
    <property type="match status" value="2"/>
</dbReference>
<dbReference type="SUPFAM" id="SSF89447">
    <property type="entry name" value="AbrB/MazE/MraZ-like"/>
    <property type="match status" value="1"/>
</dbReference>
<dbReference type="GO" id="GO:2000143">
    <property type="term" value="P:negative regulation of DNA-templated transcription initiation"/>
    <property type="evidence" value="ECO:0007669"/>
    <property type="project" value="TreeGrafter"/>
</dbReference>
<dbReference type="GO" id="GO:0009295">
    <property type="term" value="C:nucleoid"/>
    <property type="evidence" value="ECO:0007669"/>
    <property type="project" value="UniProtKB-SubCell"/>
</dbReference>
<protein>
    <recommendedName>
        <fullName evidence="1 7">Transcriptional regulator MraZ</fullName>
    </recommendedName>
</protein>
<evidence type="ECO:0000256" key="5">
    <source>
        <dbReference type="ARBA" id="ARBA00023125"/>
    </source>
</evidence>
<dbReference type="InterPro" id="IPR007159">
    <property type="entry name" value="SpoVT-AbrB_dom"/>
</dbReference>
<dbReference type="RefSeq" id="WP_194182224.1">
    <property type="nucleotide sequence ID" value="NZ_JADGIK010000002.1"/>
</dbReference>
<evidence type="ECO:0000256" key="3">
    <source>
        <dbReference type="ARBA" id="ARBA00022737"/>
    </source>
</evidence>
<evidence type="ECO:0000256" key="6">
    <source>
        <dbReference type="ARBA" id="ARBA00023163"/>
    </source>
</evidence>
<keyword evidence="5 7" id="KW-0238">DNA-binding</keyword>
<dbReference type="InterPro" id="IPR035644">
    <property type="entry name" value="MraZ_C"/>
</dbReference>
<dbReference type="GO" id="GO:0003700">
    <property type="term" value="F:DNA-binding transcription factor activity"/>
    <property type="evidence" value="ECO:0007669"/>
    <property type="project" value="UniProtKB-UniRule"/>
</dbReference>
<dbReference type="InterPro" id="IPR038619">
    <property type="entry name" value="MraZ_sf"/>
</dbReference>
<comment type="subcellular location">
    <subcellularLocation>
        <location evidence="7">Cytoplasm</location>
        <location evidence="7">Nucleoid</location>
    </subcellularLocation>
</comment>
<dbReference type="PANTHER" id="PTHR34701">
    <property type="entry name" value="TRANSCRIPTIONAL REGULATOR MRAZ"/>
    <property type="match status" value="1"/>
</dbReference>
<dbReference type="InterPro" id="IPR037914">
    <property type="entry name" value="SpoVT-AbrB_sf"/>
</dbReference>
<dbReference type="HAMAP" id="MF_01008">
    <property type="entry name" value="MraZ"/>
    <property type="match status" value="1"/>
</dbReference>
<gene>
    <name evidence="7 9" type="primary">mraZ</name>
    <name evidence="9" type="ORF">IM532_04435</name>
</gene>
<sequence>MNLLVGTYECKVDTKGRLPLPAGLKRQLTEGVEDGYVIKRSVFQQCLEIHPMKNWEKIMNDLSKLNRFVKKNNDFIRVFTAGVKVVELDTNGRLQISKDLVKFANIDKEVVLSTSLNMIEIWDKELYENVINVDDIDFAEMAEGIMGNLNEDE</sequence>
<evidence type="ECO:0000256" key="1">
    <source>
        <dbReference type="ARBA" id="ARBA00013860"/>
    </source>
</evidence>
<dbReference type="Proteomes" id="UP000608754">
    <property type="component" value="Unassembled WGS sequence"/>
</dbReference>
<dbReference type="PANTHER" id="PTHR34701:SF1">
    <property type="entry name" value="TRANSCRIPTIONAL REGULATOR MRAZ"/>
    <property type="match status" value="1"/>
</dbReference>
<keyword evidence="4 7" id="KW-0805">Transcription regulation</keyword>
<evidence type="ECO:0000256" key="2">
    <source>
        <dbReference type="ARBA" id="ARBA00022490"/>
    </source>
</evidence>
<dbReference type="InterPro" id="IPR035642">
    <property type="entry name" value="MraZ_N"/>
</dbReference>
<evidence type="ECO:0000313" key="9">
    <source>
        <dbReference type="EMBL" id="MBF0596699.1"/>
    </source>
</evidence>
<dbReference type="GO" id="GO:0000976">
    <property type="term" value="F:transcription cis-regulatory region binding"/>
    <property type="evidence" value="ECO:0007669"/>
    <property type="project" value="TreeGrafter"/>
</dbReference>
<keyword evidence="10" id="KW-1185">Reference proteome</keyword>
<dbReference type="InterPro" id="IPR003444">
    <property type="entry name" value="MraZ"/>
</dbReference>
<keyword evidence="6 7" id="KW-0804">Transcription</keyword>
<comment type="caution">
    <text evidence="9">The sequence shown here is derived from an EMBL/GenBank/DDBJ whole genome shotgun (WGS) entry which is preliminary data.</text>
</comment>
<evidence type="ECO:0000256" key="7">
    <source>
        <dbReference type="HAMAP-Rule" id="MF_01008"/>
    </source>
</evidence>
<feature type="domain" description="SpoVT-AbrB" evidence="8">
    <location>
        <begin position="7"/>
        <end position="54"/>
    </location>
</feature>
<feature type="domain" description="SpoVT-AbrB" evidence="8">
    <location>
        <begin position="83"/>
        <end position="126"/>
    </location>
</feature>
<keyword evidence="3" id="KW-0677">Repeat</keyword>
<evidence type="ECO:0000313" key="10">
    <source>
        <dbReference type="Proteomes" id="UP000608754"/>
    </source>
</evidence>